<dbReference type="OMA" id="KWSEADY"/>
<dbReference type="STRING" id="154538.A0A1M2VN38"/>
<sequence>MSLNSNPSSSTSTQAKARTERCLSASQIAKDVGAFEVWADYQGCEEVSFSTDLPVSIKAHTDEVFKLQGHLPKVWMTEGTKVCRNLARFADPEFLKFLTVAQASQPDLFSAKVPHDDEARGILRDLQTVFMAWESARRMRESSRKWSEADYAAGVYGLVRRAAIRCSEQREQCTIALPQPLSRHKVTSETARILKGKTVKPDGSLFIPTRLLVSELCEREQSPFNILHRHSRSIQKNGASKGDASFRYQSTLCARLPDACVFEVASAFWEDKKPAQDELAVAYRQNRMASTAALRQLHALNVHAPVFGMVWADGGVRAHTDWWDVKTEGKDQVLKIYSAAYGDPPAPGDRRQSSAFNQWNLAEPADIIQVYLFMRNLDRWTTGAFRDAVVAGITDLAGRVKEDEADVVSWRRKGDFSPSVARKVVAPPPPEPDTVSAEPAATPAAKQRKAKKRKHVPRTSLGSNC</sequence>
<dbReference type="Proteomes" id="UP000184267">
    <property type="component" value="Unassembled WGS sequence"/>
</dbReference>
<reference evidence="2 3" key="1">
    <citation type="submission" date="2016-10" db="EMBL/GenBank/DDBJ databases">
        <title>Genome sequence of the basidiomycete white-rot fungus Trametes pubescens.</title>
        <authorList>
            <person name="Makela M.R."/>
            <person name="Granchi Z."/>
            <person name="Peng M."/>
            <person name="De Vries R.P."/>
            <person name="Grigoriev I."/>
            <person name="Riley R."/>
            <person name="Hilden K."/>
        </authorList>
    </citation>
    <scope>NUCLEOTIDE SEQUENCE [LARGE SCALE GENOMIC DNA]</scope>
    <source>
        <strain evidence="2 3">FBCC735</strain>
    </source>
</reference>
<comment type="caution">
    <text evidence="2">The sequence shown here is derived from an EMBL/GenBank/DDBJ whole genome shotgun (WGS) entry which is preliminary data.</text>
</comment>
<organism evidence="2 3">
    <name type="scientific">Trametes pubescens</name>
    <name type="common">White-rot fungus</name>
    <dbReference type="NCBI Taxonomy" id="154538"/>
    <lineage>
        <taxon>Eukaryota</taxon>
        <taxon>Fungi</taxon>
        <taxon>Dikarya</taxon>
        <taxon>Basidiomycota</taxon>
        <taxon>Agaricomycotina</taxon>
        <taxon>Agaricomycetes</taxon>
        <taxon>Polyporales</taxon>
        <taxon>Polyporaceae</taxon>
        <taxon>Trametes</taxon>
    </lineage>
</organism>
<dbReference type="OrthoDB" id="3261881at2759"/>
<dbReference type="EMBL" id="MNAD01000991">
    <property type="protein sequence ID" value="OJT08978.1"/>
    <property type="molecule type" value="Genomic_DNA"/>
</dbReference>
<feature type="region of interest" description="Disordered" evidence="1">
    <location>
        <begin position="418"/>
        <end position="465"/>
    </location>
</feature>
<keyword evidence="3" id="KW-1185">Reference proteome</keyword>
<proteinExistence type="predicted"/>
<gene>
    <name evidence="2" type="ORF">TRAPUB_112</name>
</gene>
<feature type="compositionally biased region" description="Basic residues" evidence="1">
    <location>
        <begin position="446"/>
        <end position="457"/>
    </location>
</feature>
<accession>A0A1M2VN38</accession>
<evidence type="ECO:0000313" key="3">
    <source>
        <dbReference type="Proteomes" id="UP000184267"/>
    </source>
</evidence>
<protein>
    <submittedName>
        <fullName evidence="2">Uncharacterized protein</fullName>
    </submittedName>
</protein>
<name>A0A1M2VN38_TRAPU</name>
<dbReference type="AlphaFoldDB" id="A0A1M2VN38"/>
<evidence type="ECO:0000313" key="2">
    <source>
        <dbReference type="EMBL" id="OJT08978.1"/>
    </source>
</evidence>
<evidence type="ECO:0000256" key="1">
    <source>
        <dbReference type="SAM" id="MobiDB-lite"/>
    </source>
</evidence>